<dbReference type="InterPro" id="IPR045090">
    <property type="entry name" value="Pept_M3A_M3B"/>
</dbReference>
<accession>A0A1W2G7P3</accession>
<evidence type="ECO:0000256" key="6">
    <source>
        <dbReference type="ARBA" id="ARBA00023049"/>
    </source>
</evidence>
<dbReference type="PROSITE" id="PS51257">
    <property type="entry name" value="PROKAR_LIPOPROTEIN"/>
    <property type="match status" value="1"/>
</dbReference>
<keyword evidence="2 7" id="KW-0645">Protease</keyword>
<dbReference type="GO" id="GO:0004180">
    <property type="term" value="F:carboxypeptidase activity"/>
    <property type="evidence" value="ECO:0007669"/>
    <property type="project" value="TreeGrafter"/>
</dbReference>
<protein>
    <submittedName>
        <fullName evidence="9">Peptidyl-dipeptidase Dcp</fullName>
    </submittedName>
</protein>
<keyword evidence="6 7" id="KW-0482">Metalloprotease</keyword>
<evidence type="ECO:0000256" key="5">
    <source>
        <dbReference type="ARBA" id="ARBA00022833"/>
    </source>
</evidence>
<evidence type="ECO:0000256" key="2">
    <source>
        <dbReference type="ARBA" id="ARBA00022670"/>
    </source>
</evidence>
<dbReference type="Gene3D" id="3.40.390.10">
    <property type="entry name" value="Collagenase (Catalytic Domain)"/>
    <property type="match status" value="1"/>
</dbReference>
<keyword evidence="5 7" id="KW-0862">Zinc</keyword>
<evidence type="ECO:0000313" key="10">
    <source>
        <dbReference type="Proteomes" id="UP000192472"/>
    </source>
</evidence>
<dbReference type="SUPFAM" id="SSF55486">
    <property type="entry name" value="Metalloproteases ('zincins'), catalytic domain"/>
    <property type="match status" value="1"/>
</dbReference>
<dbReference type="GO" id="GO:0046872">
    <property type="term" value="F:metal ion binding"/>
    <property type="evidence" value="ECO:0007669"/>
    <property type="project" value="UniProtKB-UniRule"/>
</dbReference>
<dbReference type="GO" id="GO:0005829">
    <property type="term" value="C:cytosol"/>
    <property type="evidence" value="ECO:0007669"/>
    <property type="project" value="UniProtKB-ARBA"/>
</dbReference>
<dbReference type="CDD" id="cd06456">
    <property type="entry name" value="M3A_DCP"/>
    <property type="match status" value="1"/>
</dbReference>
<dbReference type="FunFam" id="3.40.390.10:FF:000009">
    <property type="entry name" value="Oligopeptidase A"/>
    <property type="match status" value="1"/>
</dbReference>
<dbReference type="InterPro" id="IPR001567">
    <property type="entry name" value="Pept_M3A_M3B_dom"/>
</dbReference>
<proteinExistence type="inferred from homology"/>
<evidence type="ECO:0000256" key="3">
    <source>
        <dbReference type="ARBA" id="ARBA00022723"/>
    </source>
</evidence>
<feature type="domain" description="Peptidase M3A/M3B catalytic" evidence="8">
    <location>
        <begin position="255"/>
        <end position="702"/>
    </location>
</feature>
<dbReference type="Gene3D" id="1.10.1370.10">
    <property type="entry name" value="Neurolysin, domain 3"/>
    <property type="match status" value="1"/>
</dbReference>
<keyword evidence="4 7" id="KW-0378">Hydrolase</keyword>
<dbReference type="InterPro" id="IPR034005">
    <property type="entry name" value="M3A_DCP"/>
</dbReference>
<dbReference type="InterPro" id="IPR024077">
    <property type="entry name" value="Neurolysin/TOP_dom2"/>
</dbReference>
<dbReference type="OrthoDB" id="9773538at2"/>
<name>A0A1W2G7P3_REIFA</name>
<dbReference type="InterPro" id="IPR024079">
    <property type="entry name" value="MetalloPept_cat_dom_sf"/>
</dbReference>
<dbReference type="PANTHER" id="PTHR43660">
    <property type="entry name" value="DIPEPTIDYL CARBOXYPEPTIDASE"/>
    <property type="match status" value="1"/>
</dbReference>
<gene>
    <name evidence="9" type="ORF">SAMN04488029_1056</name>
</gene>
<evidence type="ECO:0000256" key="1">
    <source>
        <dbReference type="ARBA" id="ARBA00006040"/>
    </source>
</evidence>
<dbReference type="RefSeq" id="WP_084371353.1">
    <property type="nucleotide sequence ID" value="NZ_FWYF01000001.1"/>
</dbReference>
<dbReference type="Gene3D" id="1.10.1370.40">
    <property type="match status" value="1"/>
</dbReference>
<evidence type="ECO:0000313" key="9">
    <source>
        <dbReference type="EMBL" id="SMD32705.1"/>
    </source>
</evidence>
<keyword evidence="3 7" id="KW-0479">Metal-binding</keyword>
<reference evidence="9 10" key="1">
    <citation type="submission" date="2017-04" db="EMBL/GenBank/DDBJ databases">
        <authorList>
            <person name="Afonso C.L."/>
            <person name="Miller P.J."/>
            <person name="Scott M.A."/>
            <person name="Spackman E."/>
            <person name="Goraichik I."/>
            <person name="Dimitrov K.M."/>
            <person name="Suarez D.L."/>
            <person name="Swayne D.E."/>
        </authorList>
    </citation>
    <scope>NUCLEOTIDE SEQUENCE [LARGE SCALE GENOMIC DNA]</scope>
    <source>
        <strain evidence="9 10">DSM 26133</strain>
    </source>
</reference>
<evidence type="ECO:0000256" key="4">
    <source>
        <dbReference type="ARBA" id="ARBA00022801"/>
    </source>
</evidence>
<dbReference type="GO" id="GO:0004222">
    <property type="term" value="F:metalloendopeptidase activity"/>
    <property type="evidence" value="ECO:0007669"/>
    <property type="project" value="InterPro"/>
</dbReference>
<comment type="similarity">
    <text evidence="1 7">Belongs to the peptidase M3 family.</text>
</comment>
<sequence length="704" mass="79759">MKKTLYLMVVGLIIFSSCQSPDSTKQMNVENPLLSEWNTPYGVPPFDQIKNEHYLPAFEQGMMEHKAEIDAIVNNTESPTFANTMVALERAGATLDKTSRVFYAVAGAHTNDVLDSVRTTVSPLLSKHYDYINLNKGLFERVEAIFNGLSESDLNAEQKRLVTESYKGFVRSGVGLEGEQKERLQEINGRLSELTTKFGQNVLAETNNFEAHTTNPDDYGTLTSSLVSLAATEAKKRGHENGWSFTLQRPSINPFLQYSPNREMREQLYQGYARRADNDNENDNNAIIEEIVALRIERANLLGYKTHADIKLSTSVAQTPKAVMDFMNQVWPAALNMAKGERDALTEEMKKDGIDDELRGSDWRYYVEKVRKAKYDFDEDAMRPYFEFTAVRDGAFALANKLFGIQINELQDMPKWHEDQQVFEVLEADGTHIGVLYMDFFARDSKRGGAWMNALRSQSKMDGSVTPIVTNNFNFPAPTEDGPSLLSFSESETMFHEFGHALHGLFSNVTYPSQSGTNVPRDFVEFPSQVMENWMSEPEVLKLYAKHYQTGEVIPDELVKKMNDANAFNEGFRSVEYMAAAYLDMSWHMLANADQVEARGFEKEAMAKIGLIDQIIPRYRSGYFNHIFSGGYSAGYYSYVWSELLDADCFQAFKETGDLFDQETAQKYRTMLSKGGSEPGMDLYVEFRGNTPEIGPLLEKKGFK</sequence>
<dbReference type="STRING" id="692418.SAMN04488029_1056"/>
<comment type="cofactor">
    <cofactor evidence="7">
        <name>Zn(2+)</name>
        <dbReference type="ChEBI" id="CHEBI:29105"/>
    </cofactor>
    <text evidence="7">Binds 1 zinc ion.</text>
</comment>
<dbReference type="AlphaFoldDB" id="A0A1W2G7P3"/>
<dbReference type="EMBL" id="FWYF01000001">
    <property type="protein sequence ID" value="SMD32705.1"/>
    <property type="molecule type" value="Genomic_DNA"/>
</dbReference>
<dbReference type="Pfam" id="PF01432">
    <property type="entry name" value="Peptidase_M3"/>
    <property type="match status" value="1"/>
</dbReference>
<dbReference type="Proteomes" id="UP000192472">
    <property type="component" value="Unassembled WGS sequence"/>
</dbReference>
<organism evidence="9 10">
    <name type="scientific">Reichenbachiella faecimaris</name>
    <dbReference type="NCBI Taxonomy" id="692418"/>
    <lineage>
        <taxon>Bacteria</taxon>
        <taxon>Pseudomonadati</taxon>
        <taxon>Bacteroidota</taxon>
        <taxon>Cytophagia</taxon>
        <taxon>Cytophagales</taxon>
        <taxon>Reichenbachiellaceae</taxon>
        <taxon>Reichenbachiella</taxon>
    </lineage>
</organism>
<keyword evidence="10" id="KW-1185">Reference proteome</keyword>
<evidence type="ECO:0000259" key="8">
    <source>
        <dbReference type="Pfam" id="PF01432"/>
    </source>
</evidence>
<evidence type="ECO:0000256" key="7">
    <source>
        <dbReference type="RuleBase" id="RU003435"/>
    </source>
</evidence>
<dbReference type="PANTHER" id="PTHR43660:SF1">
    <property type="entry name" value="DIPEPTIDYL CARBOXYPEPTIDASE"/>
    <property type="match status" value="1"/>
</dbReference>
<dbReference type="GO" id="GO:0006508">
    <property type="term" value="P:proteolysis"/>
    <property type="evidence" value="ECO:0007669"/>
    <property type="project" value="UniProtKB-KW"/>
</dbReference>